<dbReference type="EnsemblMetazoa" id="CJA39335.1">
    <property type="protein sequence ID" value="CJA39335.1"/>
    <property type="gene ID" value="WBGene00215182"/>
</dbReference>
<accession>A0A8R1ESC4</accession>
<name>A0A8R1ESC4_CAEJA</name>
<protein>
    <submittedName>
        <fullName evidence="1">Uncharacterized protein</fullName>
    </submittedName>
</protein>
<proteinExistence type="predicted"/>
<reference evidence="1" key="2">
    <citation type="submission" date="2022-06" db="UniProtKB">
        <authorList>
            <consortium name="EnsemblMetazoa"/>
        </authorList>
    </citation>
    <scope>IDENTIFICATION</scope>
    <source>
        <strain evidence="1">DF5081</strain>
    </source>
</reference>
<evidence type="ECO:0000313" key="2">
    <source>
        <dbReference type="Proteomes" id="UP000005237"/>
    </source>
</evidence>
<evidence type="ECO:0000313" key="1">
    <source>
        <dbReference type="EnsemblMetazoa" id="CJA39335.1"/>
    </source>
</evidence>
<organism evidence="1 2">
    <name type="scientific">Caenorhabditis japonica</name>
    <dbReference type="NCBI Taxonomy" id="281687"/>
    <lineage>
        <taxon>Eukaryota</taxon>
        <taxon>Metazoa</taxon>
        <taxon>Ecdysozoa</taxon>
        <taxon>Nematoda</taxon>
        <taxon>Chromadorea</taxon>
        <taxon>Rhabditida</taxon>
        <taxon>Rhabditina</taxon>
        <taxon>Rhabditomorpha</taxon>
        <taxon>Rhabditoidea</taxon>
        <taxon>Rhabditidae</taxon>
        <taxon>Peloderinae</taxon>
        <taxon>Caenorhabditis</taxon>
    </lineage>
</organism>
<sequence>MSKLGGATARVVKSALRVRQTSFRAALTLTNEAVSRIRQLLEQQTGANALKVSIDFCPKNGRKCSIFSQKCSRNCKKNLALGVCVLALRIYGSLCPFFR</sequence>
<dbReference type="Proteomes" id="UP000005237">
    <property type="component" value="Unassembled WGS sequence"/>
</dbReference>
<reference evidence="2" key="1">
    <citation type="submission" date="2010-08" db="EMBL/GenBank/DDBJ databases">
        <authorList>
            <consortium name="Caenorhabditis japonica Sequencing Consortium"/>
            <person name="Wilson R.K."/>
        </authorList>
    </citation>
    <scope>NUCLEOTIDE SEQUENCE [LARGE SCALE GENOMIC DNA]</scope>
    <source>
        <strain evidence="2">DF5081</strain>
    </source>
</reference>
<keyword evidence="2" id="KW-1185">Reference proteome</keyword>
<dbReference type="AlphaFoldDB" id="A0A8R1ESC4"/>